<proteinExistence type="predicted"/>
<dbReference type="AlphaFoldDB" id="A0A0V0GE75"/>
<sequence length="68" mass="8337">SLAQWRPWLFICGLWCFYGTWSFSSRERWEPNQKQFFLEFGIKHVICGLPDRSRIFVLKYKLRQHQLG</sequence>
<protein>
    <submittedName>
        <fullName evidence="1">Putative ovule protein</fullName>
    </submittedName>
</protein>
<dbReference type="EMBL" id="GEDG01042027">
    <property type="protein sequence ID" value="JAP06266.1"/>
    <property type="molecule type" value="Transcribed_RNA"/>
</dbReference>
<reference evidence="1" key="1">
    <citation type="submission" date="2015-12" db="EMBL/GenBank/DDBJ databases">
        <title>Gene expression during late stages of embryo sac development: a critical building block for successful pollen-pistil interactions.</title>
        <authorList>
            <person name="Liu Y."/>
            <person name="Joly V."/>
            <person name="Sabar M."/>
            <person name="Matton D.P."/>
        </authorList>
    </citation>
    <scope>NUCLEOTIDE SEQUENCE</scope>
</reference>
<name>A0A0V0GE75_SOLCH</name>
<feature type="non-terminal residue" evidence="1">
    <location>
        <position position="1"/>
    </location>
</feature>
<evidence type="ECO:0000313" key="1">
    <source>
        <dbReference type="EMBL" id="JAP06266.1"/>
    </source>
</evidence>
<organism evidence="1">
    <name type="scientific">Solanum chacoense</name>
    <name type="common">Chaco potato</name>
    <dbReference type="NCBI Taxonomy" id="4108"/>
    <lineage>
        <taxon>Eukaryota</taxon>
        <taxon>Viridiplantae</taxon>
        <taxon>Streptophyta</taxon>
        <taxon>Embryophyta</taxon>
        <taxon>Tracheophyta</taxon>
        <taxon>Spermatophyta</taxon>
        <taxon>Magnoliopsida</taxon>
        <taxon>eudicotyledons</taxon>
        <taxon>Gunneridae</taxon>
        <taxon>Pentapetalae</taxon>
        <taxon>asterids</taxon>
        <taxon>lamiids</taxon>
        <taxon>Solanales</taxon>
        <taxon>Solanaceae</taxon>
        <taxon>Solanoideae</taxon>
        <taxon>Solaneae</taxon>
        <taxon>Solanum</taxon>
    </lineage>
</organism>
<accession>A0A0V0GE75</accession>